<protein>
    <submittedName>
        <fullName evidence="2">Uncharacterized protein</fullName>
    </submittedName>
</protein>
<evidence type="ECO:0000256" key="1">
    <source>
        <dbReference type="SAM" id="SignalP"/>
    </source>
</evidence>
<dbReference type="EMBL" id="AP035786">
    <property type="protein sequence ID" value="BFO72975.1"/>
    <property type="molecule type" value="Genomic_DNA"/>
</dbReference>
<proteinExistence type="predicted"/>
<feature type="chain" id="PRO_5044273925" evidence="1">
    <location>
        <begin position="20"/>
        <end position="146"/>
    </location>
</feature>
<reference evidence="2" key="1">
    <citation type="submission" date="2024-07" db="EMBL/GenBank/DDBJ databases">
        <title>Complete genome sequence of Prevotella sp. YM-2024 GTC17254.</title>
        <authorList>
            <person name="Hayashi M."/>
            <person name="Muto Y."/>
            <person name="Tanaka K."/>
            <person name="Niwa H."/>
        </authorList>
    </citation>
    <scope>NUCLEOTIDE SEQUENCE</scope>
    <source>
        <strain evidence="2">GTC17254</strain>
    </source>
</reference>
<gene>
    <name evidence="2" type="ORF">GTC17254_05720</name>
</gene>
<accession>A0AB33J3X5</accession>
<evidence type="ECO:0000313" key="2">
    <source>
        <dbReference type="EMBL" id="BFO72975.1"/>
    </source>
</evidence>
<feature type="signal peptide" evidence="1">
    <location>
        <begin position="1"/>
        <end position="19"/>
    </location>
</feature>
<dbReference type="AlphaFoldDB" id="A0AB33J3X5"/>
<sequence length="146" mass="16772">MKRILSACLCFAFSLLVSAQENKAFKGYLYNQEYQVYIYMNFYENNIVIKDQEILGELPGYLGAIRDTRKWLIISTDVISQNKANLEISNDYGSEDLTATLSKEKDGTYLFTQKEGSNIKIVVNRKWVKLPKSLMFVVKKDPLAAH</sequence>
<name>A0AB33J3X5_9BACT</name>
<organism evidence="2">
    <name type="scientific">Prevotella sp. GTC17254</name>
    <dbReference type="NCBI Taxonomy" id="3236794"/>
    <lineage>
        <taxon>Bacteria</taxon>
        <taxon>Pseudomonadati</taxon>
        <taxon>Bacteroidota</taxon>
        <taxon>Bacteroidia</taxon>
        <taxon>Bacteroidales</taxon>
        <taxon>Prevotellaceae</taxon>
        <taxon>Prevotella</taxon>
    </lineage>
</organism>
<keyword evidence="1" id="KW-0732">Signal</keyword>